<feature type="compositionally biased region" description="Basic residues" evidence="7">
    <location>
        <begin position="58"/>
        <end position="70"/>
    </location>
</feature>
<dbReference type="PANTHER" id="PTHR12626">
    <property type="entry name" value="PROGRAMMED CELL DEATH 4"/>
    <property type="match status" value="1"/>
</dbReference>
<dbReference type="Pfam" id="PF02847">
    <property type="entry name" value="MA3"/>
    <property type="match status" value="4"/>
</dbReference>
<proteinExistence type="inferred from homology"/>
<evidence type="ECO:0000256" key="4">
    <source>
        <dbReference type="ARBA" id="ARBA00022737"/>
    </source>
</evidence>
<dbReference type="EMBL" id="CAMGYJ010000007">
    <property type="protein sequence ID" value="CAI0447504.1"/>
    <property type="molecule type" value="Genomic_DNA"/>
</dbReference>
<feature type="compositionally biased region" description="Polar residues" evidence="7">
    <location>
        <begin position="22"/>
        <end position="32"/>
    </location>
</feature>
<evidence type="ECO:0000256" key="1">
    <source>
        <dbReference type="ARBA" id="ARBA00004496"/>
    </source>
</evidence>
<evidence type="ECO:0000256" key="5">
    <source>
        <dbReference type="ARBA" id="ARBA00022845"/>
    </source>
</evidence>
<protein>
    <recommendedName>
        <fullName evidence="8">MI domain-containing protein</fullName>
    </recommendedName>
</protein>
<keyword evidence="3" id="KW-0963">Cytoplasm</keyword>
<comment type="subcellular location">
    <subcellularLocation>
        <location evidence="1">Cytoplasm</location>
    </subcellularLocation>
</comment>
<dbReference type="PROSITE" id="PS51366">
    <property type="entry name" value="MI"/>
    <property type="match status" value="4"/>
</dbReference>
<evidence type="ECO:0000256" key="3">
    <source>
        <dbReference type="ARBA" id="ARBA00022490"/>
    </source>
</evidence>
<keyword evidence="5" id="KW-0810">Translation regulation</keyword>
<dbReference type="InterPro" id="IPR039778">
    <property type="entry name" value="PDCD4"/>
</dbReference>
<dbReference type="GO" id="GO:0005737">
    <property type="term" value="C:cytoplasm"/>
    <property type="evidence" value="ECO:0007669"/>
    <property type="project" value="UniProtKB-SubCell"/>
</dbReference>
<dbReference type="GO" id="GO:0045892">
    <property type="term" value="P:negative regulation of DNA-templated transcription"/>
    <property type="evidence" value="ECO:0007669"/>
    <property type="project" value="InterPro"/>
</dbReference>
<dbReference type="FunFam" id="1.25.40.180:FF:000009">
    <property type="entry name" value="programmed cell death protein 4"/>
    <property type="match status" value="2"/>
</dbReference>
<evidence type="ECO:0000256" key="7">
    <source>
        <dbReference type="SAM" id="MobiDB-lite"/>
    </source>
</evidence>
<dbReference type="Proteomes" id="UP001154282">
    <property type="component" value="Unassembled WGS sequence"/>
</dbReference>
<evidence type="ECO:0000313" key="10">
    <source>
        <dbReference type="Proteomes" id="UP001154282"/>
    </source>
</evidence>
<feature type="domain" description="MI" evidence="8">
    <location>
        <begin position="285"/>
        <end position="406"/>
    </location>
</feature>
<keyword evidence="4" id="KW-0677">Repeat</keyword>
<evidence type="ECO:0000259" key="8">
    <source>
        <dbReference type="PROSITE" id="PS51366"/>
    </source>
</evidence>
<feature type="domain" description="MI" evidence="8">
    <location>
        <begin position="121"/>
        <end position="242"/>
    </location>
</feature>
<dbReference type="SUPFAM" id="SSF48371">
    <property type="entry name" value="ARM repeat"/>
    <property type="match status" value="4"/>
</dbReference>
<evidence type="ECO:0000256" key="6">
    <source>
        <dbReference type="ARBA" id="ARBA00023242"/>
    </source>
</evidence>
<dbReference type="SMART" id="SM00544">
    <property type="entry name" value="MA3"/>
    <property type="match status" value="4"/>
</dbReference>
<gene>
    <name evidence="9" type="ORF">LITE_LOCUS29422</name>
</gene>
<feature type="domain" description="MI" evidence="8">
    <location>
        <begin position="419"/>
        <end position="540"/>
    </location>
</feature>
<organism evidence="9 10">
    <name type="scientific">Linum tenue</name>
    <dbReference type="NCBI Taxonomy" id="586396"/>
    <lineage>
        <taxon>Eukaryota</taxon>
        <taxon>Viridiplantae</taxon>
        <taxon>Streptophyta</taxon>
        <taxon>Embryophyta</taxon>
        <taxon>Tracheophyta</taxon>
        <taxon>Spermatophyta</taxon>
        <taxon>Magnoliopsida</taxon>
        <taxon>eudicotyledons</taxon>
        <taxon>Gunneridae</taxon>
        <taxon>Pentapetalae</taxon>
        <taxon>rosids</taxon>
        <taxon>fabids</taxon>
        <taxon>Malpighiales</taxon>
        <taxon>Linaceae</taxon>
        <taxon>Linum</taxon>
    </lineage>
</organism>
<accession>A0AAV0ML36</accession>
<dbReference type="PANTHER" id="PTHR12626:SF0">
    <property type="entry name" value="PROGRAMMED CELL DEATH PROTEIN 4"/>
    <property type="match status" value="1"/>
</dbReference>
<sequence length="695" mass="76620">MASNEGFLTDEQREVLKLACQNADNLSSSPKSPSGLRPEHFVRVPGAGKASTGGAGGRHVKRSHSGKYGRAKKDGAGGKGTWGKLLDTEGDIHIDRNDPNYDSGEEPYKLVGATLSDPLDDYKKAVASIVEEYFSTGDVEVAASDLRELGASQYHPYFIKRLISMAMDRHDKEKEMASVLLSSLYADVITPAQIRDGFVILLESTDDLAVDILDVVDVLALFVARAVVDEILPPAFLPRAKKTIPEASKGFQVLLTAEKSYLSAPHHAELVENRWGGSTRNTVEEVKKKIASLLREYVESGHAVEACRSIRELGVTFFHHEVVKRALVLAMEIQTAEPLISKLLKEASEEGLISPSQMTKGFARLAESLDDLALDIPSARPLFQSIVSKAISEGWLDASFSNNSGEDREPQAEAAKLKRYKEEVVAVIHEYFDSDDIPELIRSLVDLGLPKYNPIFLKRLITLAMDRKNREKEMASVLLSALHIEIFSTEDIVDGFVMLLESAEDTALDILDASNELALFLARAVIDDVLVPLNLEEIGGQLPPNSSGSETVKMARSLITARHAGERLLRCWGGGTGWAVEDAKDKITKLLEEYDSSGGVGEACQCIRDLGMPFFNHEVVKKALIMAMEKKNDRMLDLLQECFNEALITTNQMTKGFTRIKEGLDDLALDIPNAEEKYAFYVEYAQKKGWLQASF</sequence>
<feature type="region of interest" description="Disordered" evidence="7">
    <location>
        <begin position="20"/>
        <end position="82"/>
    </location>
</feature>
<dbReference type="InterPro" id="IPR003891">
    <property type="entry name" value="Initiation_fac_eIF4g_MI"/>
</dbReference>
<evidence type="ECO:0000256" key="2">
    <source>
        <dbReference type="ARBA" id="ARBA00005497"/>
    </source>
</evidence>
<evidence type="ECO:0000313" key="9">
    <source>
        <dbReference type="EMBL" id="CAI0447504.1"/>
    </source>
</evidence>
<keyword evidence="6" id="KW-0539">Nucleus</keyword>
<comment type="caution">
    <text evidence="9">The sequence shown here is derived from an EMBL/GenBank/DDBJ whole genome shotgun (WGS) entry which is preliminary data.</text>
</comment>
<comment type="similarity">
    <text evidence="2">Belongs to the PDCD4 family.</text>
</comment>
<dbReference type="Gene3D" id="1.25.40.180">
    <property type="match status" value="4"/>
</dbReference>
<reference evidence="9" key="1">
    <citation type="submission" date="2022-08" db="EMBL/GenBank/DDBJ databases">
        <authorList>
            <person name="Gutierrez-Valencia J."/>
        </authorList>
    </citation>
    <scope>NUCLEOTIDE SEQUENCE</scope>
</reference>
<keyword evidence="10" id="KW-1185">Reference proteome</keyword>
<dbReference type="InterPro" id="IPR016024">
    <property type="entry name" value="ARM-type_fold"/>
</dbReference>
<dbReference type="GO" id="GO:0006417">
    <property type="term" value="P:regulation of translation"/>
    <property type="evidence" value="ECO:0007669"/>
    <property type="project" value="UniProtKB-KW"/>
</dbReference>
<dbReference type="AlphaFoldDB" id="A0AAV0ML36"/>
<feature type="domain" description="MI" evidence="8">
    <location>
        <begin position="582"/>
        <end position="695"/>
    </location>
</feature>
<name>A0AAV0ML36_9ROSI</name>